<dbReference type="AlphaFoldDB" id="A0A5J6MR37"/>
<evidence type="ECO:0000256" key="4">
    <source>
        <dbReference type="ARBA" id="ARBA00022982"/>
    </source>
</evidence>
<dbReference type="GO" id="GO:0042597">
    <property type="term" value="C:periplasmic space"/>
    <property type="evidence" value="ECO:0007669"/>
    <property type="project" value="InterPro"/>
</dbReference>
<dbReference type="OrthoDB" id="8115790at2"/>
<dbReference type="Proteomes" id="UP000326202">
    <property type="component" value="Chromosome"/>
</dbReference>
<dbReference type="InterPro" id="IPR002321">
    <property type="entry name" value="Cyt_c_II"/>
</dbReference>
<keyword evidence="2 7" id="KW-0349">Heme</keyword>
<dbReference type="GO" id="GO:0009055">
    <property type="term" value="F:electron transfer activity"/>
    <property type="evidence" value="ECO:0007669"/>
    <property type="project" value="InterPro"/>
</dbReference>
<keyword evidence="3 6" id="KW-0479">Metal-binding</keyword>
<name>A0A5J6MR37_9PROT</name>
<accession>A0A5J6MR37</accession>
<evidence type="ECO:0000256" key="6">
    <source>
        <dbReference type="PIRSR" id="PIRSR000027-1"/>
    </source>
</evidence>
<dbReference type="RefSeq" id="WP_151177605.1">
    <property type="nucleotide sequence ID" value="NZ_CP042906.1"/>
</dbReference>
<dbReference type="KEGG" id="htq:FRZ44_26340"/>
<sequence>MSRKSWIAFGAAAIVSIGIGVVQSTHSIADSPVIAQRRALMKEMGKQMGIINDFLEKGTGTAADATAAINLIQADSSKIPDLFPQGTSLNDNVGETGAKPDIWANFADFKQHAEHLGELATATAATIPAGEKTAISDAFANMGKDGCGACHQTYRQKLN</sequence>
<keyword evidence="4" id="KW-0249">Electron transport</keyword>
<feature type="binding site" description="covalent" evidence="7">
    <location>
        <position position="150"/>
    </location>
    <ligand>
        <name>heme c</name>
        <dbReference type="ChEBI" id="CHEBI:61717"/>
    </ligand>
</feature>
<proteinExistence type="predicted"/>
<dbReference type="Pfam" id="PF01322">
    <property type="entry name" value="Cytochrom_C_2"/>
    <property type="match status" value="1"/>
</dbReference>
<dbReference type="InterPro" id="IPR010980">
    <property type="entry name" value="Cyt_c/b562"/>
</dbReference>
<evidence type="ECO:0000256" key="5">
    <source>
        <dbReference type="ARBA" id="ARBA00023004"/>
    </source>
</evidence>
<dbReference type="Gene3D" id="1.20.120.10">
    <property type="entry name" value="Cytochrome c/b562"/>
    <property type="match status" value="1"/>
</dbReference>
<comment type="PTM">
    <text evidence="7">Binds 1 heme group per subunit.</text>
</comment>
<dbReference type="GO" id="GO:0022900">
    <property type="term" value="P:electron transport chain"/>
    <property type="evidence" value="ECO:0007669"/>
    <property type="project" value="InterPro"/>
</dbReference>
<reference evidence="8 9" key="1">
    <citation type="submission" date="2019-08" db="EMBL/GenBank/DDBJ databases">
        <title>Hyperibacter terrae gen. nov., sp. nov. and Hyperibacter viscosus sp. nov., two new members in the family Rhodospirillaceae isolated from the rhizosphere of Hypericum perforatum.</title>
        <authorList>
            <person name="Noviana Z."/>
        </authorList>
    </citation>
    <scope>NUCLEOTIDE SEQUENCE [LARGE SCALE GENOMIC DNA]</scope>
    <source>
        <strain evidence="8 9">R5913</strain>
    </source>
</reference>
<feature type="binding site" description="covalent" evidence="7">
    <location>
        <position position="147"/>
    </location>
    <ligand>
        <name>heme c</name>
        <dbReference type="ChEBI" id="CHEBI:61717"/>
    </ligand>
</feature>
<dbReference type="GO" id="GO:0005506">
    <property type="term" value="F:iron ion binding"/>
    <property type="evidence" value="ECO:0007669"/>
    <property type="project" value="InterPro"/>
</dbReference>
<dbReference type="EMBL" id="CP042906">
    <property type="protein sequence ID" value="QEX17336.1"/>
    <property type="molecule type" value="Genomic_DNA"/>
</dbReference>
<keyword evidence="5 6" id="KW-0408">Iron</keyword>
<dbReference type="GO" id="GO:0020037">
    <property type="term" value="F:heme binding"/>
    <property type="evidence" value="ECO:0007669"/>
    <property type="project" value="InterPro"/>
</dbReference>
<evidence type="ECO:0000256" key="3">
    <source>
        <dbReference type="ARBA" id="ARBA00022723"/>
    </source>
</evidence>
<dbReference type="InterPro" id="IPR012127">
    <property type="entry name" value="Cyt_c_prime"/>
</dbReference>
<dbReference type="PROSITE" id="PS51009">
    <property type="entry name" value="CYTCII"/>
    <property type="match status" value="1"/>
</dbReference>
<protein>
    <submittedName>
        <fullName evidence="8">Cytochrome c-556</fullName>
    </submittedName>
</protein>
<keyword evidence="1" id="KW-0813">Transport</keyword>
<evidence type="ECO:0000313" key="9">
    <source>
        <dbReference type="Proteomes" id="UP000326202"/>
    </source>
</evidence>
<evidence type="ECO:0000256" key="1">
    <source>
        <dbReference type="ARBA" id="ARBA00022448"/>
    </source>
</evidence>
<gene>
    <name evidence="8" type="ORF">FRZ44_26340</name>
</gene>
<dbReference type="PIRSF" id="PIRSF000027">
    <property type="entry name" value="Cytc_c_prime"/>
    <property type="match status" value="1"/>
</dbReference>
<evidence type="ECO:0000313" key="8">
    <source>
        <dbReference type="EMBL" id="QEX17336.1"/>
    </source>
</evidence>
<evidence type="ECO:0000256" key="7">
    <source>
        <dbReference type="PIRSR" id="PIRSR000027-2"/>
    </source>
</evidence>
<evidence type="ECO:0000256" key="2">
    <source>
        <dbReference type="ARBA" id="ARBA00022617"/>
    </source>
</evidence>
<organism evidence="8 9">
    <name type="scientific">Hypericibacter terrae</name>
    <dbReference type="NCBI Taxonomy" id="2602015"/>
    <lineage>
        <taxon>Bacteria</taxon>
        <taxon>Pseudomonadati</taxon>
        <taxon>Pseudomonadota</taxon>
        <taxon>Alphaproteobacteria</taxon>
        <taxon>Rhodospirillales</taxon>
        <taxon>Dongiaceae</taxon>
        <taxon>Hypericibacter</taxon>
    </lineage>
</organism>
<feature type="binding site" description="axial binding residue" evidence="6">
    <location>
        <position position="151"/>
    </location>
    <ligand>
        <name>heme c</name>
        <dbReference type="ChEBI" id="CHEBI:61717"/>
    </ligand>
    <ligandPart>
        <name>Fe</name>
        <dbReference type="ChEBI" id="CHEBI:18248"/>
    </ligandPart>
</feature>
<keyword evidence="9" id="KW-1185">Reference proteome</keyword>
<dbReference type="SUPFAM" id="SSF47175">
    <property type="entry name" value="Cytochromes"/>
    <property type="match status" value="1"/>
</dbReference>